<gene>
    <name evidence="6" type="ORF">V5N11_028252</name>
</gene>
<dbReference type="PANTHER" id="PTHR36710:SF18">
    <property type="entry name" value="PECTINESTERASE INHIBITOR 5-RELATED"/>
    <property type="match status" value="1"/>
</dbReference>
<dbReference type="InterPro" id="IPR035513">
    <property type="entry name" value="Invertase/methylesterase_inhib"/>
</dbReference>
<dbReference type="CDD" id="cd15796">
    <property type="entry name" value="CIF_like"/>
    <property type="match status" value="1"/>
</dbReference>
<evidence type="ECO:0000256" key="1">
    <source>
        <dbReference type="ARBA" id="ARBA00022729"/>
    </source>
</evidence>
<evidence type="ECO:0000256" key="4">
    <source>
        <dbReference type="SAM" id="SignalP"/>
    </source>
</evidence>
<feature type="signal peptide" evidence="4">
    <location>
        <begin position="1"/>
        <end position="20"/>
    </location>
</feature>
<reference evidence="6 7" key="1">
    <citation type="submission" date="2024-04" db="EMBL/GenBank/DDBJ databases">
        <title>Genome assembly C_amara_ONT_v2.</title>
        <authorList>
            <person name="Yant L."/>
            <person name="Moore C."/>
            <person name="Slenker M."/>
        </authorList>
    </citation>
    <scope>NUCLEOTIDE SEQUENCE [LARGE SCALE GENOMIC DNA]</scope>
    <source>
        <tissue evidence="6">Leaf</tissue>
    </source>
</reference>
<accession>A0ABD1AZ79</accession>
<feature type="chain" id="PRO_5044781265" evidence="4">
    <location>
        <begin position="21"/>
        <end position="163"/>
    </location>
</feature>
<dbReference type="FunFam" id="1.20.140.40:FF:000009">
    <property type="entry name" value="Invertase/pectin methylesterase inhibitor family protein"/>
    <property type="match status" value="1"/>
</dbReference>
<sequence>MKIIKMVMIMMAMIMGVVMGNIVDQTCKQTPDYNLCVSLLSSDPRSSSADTAGLALILVDKIKALGTETLGEINNAYKTKPMLKKPLDECKGKYTTIVSDVKVAITALTQRDIKIGEESVVDVGLEAFTCETRFLKGQSPLSSLTQRMRKICDVTSAIIRMLL</sequence>
<keyword evidence="7" id="KW-1185">Reference proteome</keyword>
<dbReference type="Gene3D" id="1.20.140.40">
    <property type="entry name" value="Invertase/pectin methylesterase inhibitor family protein"/>
    <property type="match status" value="1"/>
</dbReference>
<dbReference type="SUPFAM" id="SSF101148">
    <property type="entry name" value="Plant invertase/pectin methylesterase inhibitor"/>
    <property type="match status" value="1"/>
</dbReference>
<dbReference type="EMBL" id="JBANAX010000377">
    <property type="protein sequence ID" value="KAL1212043.1"/>
    <property type="molecule type" value="Genomic_DNA"/>
</dbReference>
<dbReference type="InterPro" id="IPR006501">
    <property type="entry name" value="Pectinesterase_inhib_dom"/>
</dbReference>
<keyword evidence="2" id="KW-1015">Disulfide bond</keyword>
<evidence type="ECO:0000313" key="7">
    <source>
        <dbReference type="Proteomes" id="UP001558713"/>
    </source>
</evidence>
<dbReference type="InterPro" id="IPR052421">
    <property type="entry name" value="PCW_Enzyme_Inhibitor"/>
</dbReference>
<evidence type="ECO:0000259" key="5">
    <source>
        <dbReference type="SMART" id="SM00856"/>
    </source>
</evidence>
<keyword evidence="1 4" id="KW-0732">Signal</keyword>
<feature type="domain" description="Pectinesterase inhibitor" evidence="5">
    <location>
        <begin position="18"/>
        <end position="158"/>
    </location>
</feature>
<dbReference type="Proteomes" id="UP001558713">
    <property type="component" value="Unassembled WGS sequence"/>
</dbReference>
<organism evidence="6 7">
    <name type="scientific">Cardamine amara subsp. amara</name>
    <dbReference type="NCBI Taxonomy" id="228776"/>
    <lineage>
        <taxon>Eukaryota</taxon>
        <taxon>Viridiplantae</taxon>
        <taxon>Streptophyta</taxon>
        <taxon>Embryophyta</taxon>
        <taxon>Tracheophyta</taxon>
        <taxon>Spermatophyta</taxon>
        <taxon>Magnoliopsida</taxon>
        <taxon>eudicotyledons</taxon>
        <taxon>Gunneridae</taxon>
        <taxon>Pentapetalae</taxon>
        <taxon>rosids</taxon>
        <taxon>malvids</taxon>
        <taxon>Brassicales</taxon>
        <taxon>Brassicaceae</taxon>
        <taxon>Cardamineae</taxon>
        <taxon>Cardamine</taxon>
    </lineage>
</organism>
<dbReference type="PANTHER" id="PTHR36710">
    <property type="entry name" value="PECTINESTERASE INHIBITOR-LIKE"/>
    <property type="match status" value="1"/>
</dbReference>
<evidence type="ECO:0000313" key="6">
    <source>
        <dbReference type="EMBL" id="KAL1212043.1"/>
    </source>
</evidence>
<comment type="caution">
    <text evidence="6">The sequence shown here is derived from an EMBL/GenBank/DDBJ whole genome shotgun (WGS) entry which is preliminary data.</text>
</comment>
<comment type="similarity">
    <text evidence="3">Belongs to the PMEI family.</text>
</comment>
<dbReference type="NCBIfam" id="TIGR01614">
    <property type="entry name" value="PME_inhib"/>
    <property type="match status" value="1"/>
</dbReference>
<name>A0ABD1AZ79_CARAN</name>
<dbReference type="SMART" id="SM00856">
    <property type="entry name" value="PMEI"/>
    <property type="match status" value="1"/>
</dbReference>
<evidence type="ECO:0000256" key="2">
    <source>
        <dbReference type="ARBA" id="ARBA00023157"/>
    </source>
</evidence>
<dbReference type="AlphaFoldDB" id="A0ABD1AZ79"/>
<dbReference type="Pfam" id="PF04043">
    <property type="entry name" value="PMEI"/>
    <property type="match status" value="1"/>
</dbReference>
<protein>
    <submittedName>
        <fullName evidence="6">Cell wall / vacuolar inhibitor of fructosidase 1</fullName>
    </submittedName>
</protein>
<proteinExistence type="inferred from homology"/>
<dbReference type="InterPro" id="IPR034087">
    <property type="entry name" value="C/VIF1"/>
</dbReference>
<evidence type="ECO:0000256" key="3">
    <source>
        <dbReference type="ARBA" id="ARBA00038471"/>
    </source>
</evidence>